<organism evidence="2 3">
    <name type="scientific">Mucuna pruriens</name>
    <name type="common">Velvet bean</name>
    <name type="synonym">Dolichos pruriens</name>
    <dbReference type="NCBI Taxonomy" id="157652"/>
    <lineage>
        <taxon>Eukaryota</taxon>
        <taxon>Viridiplantae</taxon>
        <taxon>Streptophyta</taxon>
        <taxon>Embryophyta</taxon>
        <taxon>Tracheophyta</taxon>
        <taxon>Spermatophyta</taxon>
        <taxon>Magnoliopsida</taxon>
        <taxon>eudicotyledons</taxon>
        <taxon>Gunneridae</taxon>
        <taxon>Pentapetalae</taxon>
        <taxon>rosids</taxon>
        <taxon>fabids</taxon>
        <taxon>Fabales</taxon>
        <taxon>Fabaceae</taxon>
        <taxon>Papilionoideae</taxon>
        <taxon>50 kb inversion clade</taxon>
        <taxon>NPAAA clade</taxon>
        <taxon>indigoferoid/millettioid clade</taxon>
        <taxon>Phaseoleae</taxon>
        <taxon>Mucuna</taxon>
    </lineage>
</organism>
<name>A0A371GB84_MUCPR</name>
<feature type="region of interest" description="Disordered" evidence="1">
    <location>
        <begin position="1"/>
        <end position="20"/>
    </location>
</feature>
<dbReference type="Proteomes" id="UP000257109">
    <property type="component" value="Unassembled WGS sequence"/>
</dbReference>
<comment type="caution">
    <text evidence="2">The sequence shown here is derived from an EMBL/GenBank/DDBJ whole genome shotgun (WGS) entry which is preliminary data.</text>
</comment>
<dbReference type="EMBL" id="QJKJ01006122">
    <property type="protein sequence ID" value="RDX87818.1"/>
    <property type="molecule type" value="Genomic_DNA"/>
</dbReference>
<evidence type="ECO:0000313" key="2">
    <source>
        <dbReference type="EMBL" id="RDX87818.1"/>
    </source>
</evidence>
<sequence>MTKAIHAVPHHVANSQDRSHQAIKGSTLAEHLAYHLVIDHQPLLYELLDEYMMTTMSIEP</sequence>
<dbReference type="AlphaFoldDB" id="A0A371GB84"/>
<reference evidence="2" key="1">
    <citation type="submission" date="2018-05" db="EMBL/GenBank/DDBJ databases">
        <title>Draft genome of Mucuna pruriens seed.</title>
        <authorList>
            <person name="Nnadi N.E."/>
            <person name="Vos R."/>
            <person name="Hasami M.H."/>
            <person name="Devisetty U.K."/>
            <person name="Aguiy J.C."/>
        </authorList>
    </citation>
    <scope>NUCLEOTIDE SEQUENCE [LARGE SCALE GENOMIC DNA]</scope>
    <source>
        <strain evidence="2">JCA_2017</strain>
    </source>
</reference>
<feature type="non-terminal residue" evidence="2">
    <location>
        <position position="1"/>
    </location>
</feature>
<evidence type="ECO:0000256" key="1">
    <source>
        <dbReference type="SAM" id="MobiDB-lite"/>
    </source>
</evidence>
<accession>A0A371GB84</accession>
<protein>
    <submittedName>
        <fullName evidence="2">Uncharacterized protein</fullName>
    </submittedName>
</protein>
<dbReference type="OrthoDB" id="1730907at2759"/>
<evidence type="ECO:0000313" key="3">
    <source>
        <dbReference type="Proteomes" id="UP000257109"/>
    </source>
</evidence>
<proteinExistence type="predicted"/>
<gene>
    <name evidence="2" type="ORF">CR513_30681</name>
</gene>
<keyword evidence="3" id="KW-1185">Reference proteome</keyword>